<organism evidence="1 2">
    <name type="scientific">Racocetra persica</name>
    <dbReference type="NCBI Taxonomy" id="160502"/>
    <lineage>
        <taxon>Eukaryota</taxon>
        <taxon>Fungi</taxon>
        <taxon>Fungi incertae sedis</taxon>
        <taxon>Mucoromycota</taxon>
        <taxon>Glomeromycotina</taxon>
        <taxon>Glomeromycetes</taxon>
        <taxon>Diversisporales</taxon>
        <taxon>Gigasporaceae</taxon>
        <taxon>Racocetra</taxon>
    </lineage>
</organism>
<keyword evidence="2" id="KW-1185">Reference proteome</keyword>
<evidence type="ECO:0000313" key="1">
    <source>
        <dbReference type="EMBL" id="CAG8503630.1"/>
    </source>
</evidence>
<reference evidence="1" key="1">
    <citation type="submission" date="2021-06" db="EMBL/GenBank/DDBJ databases">
        <authorList>
            <person name="Kallberg Y."/>
            <person name="Tangrot J."/>
            <person name="Rosling A."/>
        </authorList>
    </citation>
    <scope>NUCLEOTIDE SEQUENCE</scope>
    <source>
        <strain evidence="1">MA461A</strain>
    </source>
</reference>
<name>A0ACA9L3B7_9GLOM</name>
<protein>
    <submittedName>
        <fullName evidence="1">3010_t:CDS:1</fullName>
    </submittedName>
</protein>
<proteinExistence type="predicted"/>
<gene>
    <name evidence="1" type="ORF">RPERSI_LOCUS1935</name>
</gene>
<evidence type="ECO:0000313" key="2">
    <source>
        <dbReference type="Proteomes" id="UP000789920"/>
    </source>
</evidence>
<sequence>MSSPRLSFSSIVGPNGSGKSNVIDALLFVFGFRASKMRQAKLSELIHSSQGFHDLEFCTVEVHFQEINDLPGSDDFEVIPQSDLIISRQAFKNNANKYFINGRLSNYSEVTTLLKERGIDLDHKRFLILQGEVESIAQMKPKAPNDHEDGLLEYLEDIIGTSKYKAPIEEASDKVEKYNDERLDKLHRVKIVEKEKQGLEAKKKEAEDFLREENMLAMKRSAFYQRQILELRHEVEISARAVNQLKDKLEEEQGKHTQIKQDTQDLETKYKNSIKEYQNLEKETNQILKELSGYEKENIHLEEKKKHAVTKQKKLLKAIQIDRHALSEAKTSIRYNEDDLVARSQEIAQAEKSLEIEEKKLEAIREGLKGKTEKFSAQIEEKQRELAPWTEKINMKQSAIDVANSEHNILKEKMDSTKRALEQAENDVTSLEDTRRSKEQEIIATRNKINLIKKEINQLEVSSKDNSKIQEKLRSSLADARQKEEEARSLLQSTLSRGQVLTSLLKLKDSGRIQGLYDRLGNLGVIDDKYDIAVSTACQALDNIVVDSVEVGQSCIEYLRKNNLGRAQFILLQQLSSMDMSPIQTPEGVPRLFDLIRPKEKKFAPAFYKALQNTLVAENLQQASRIAYGRQRWRVVTLDGQLIDKSGTMSGGGTKVNRGGMSSKFVPDVTPEIVSNLGKERTRLENQWREFNEQRKSSEDQLLRKKNEVPELELNLSKLDMDLNACIKRIADTHKQINELRQQNKPNVEDGKRMQKILIEIEKLTTELEGLKSQSSKIEDEIKMLHEQILQAGGDKLRSQKYQVDSIKEKIGMINDRITASQVAKSKAEKDVLKLENSIAKNENETEQLKQELEQLEVDIRQKAEIARSISDRTNEARRVLDDKKEELDEIKTELDEKTEIINQIRAVEVEIRNKLEDCERTLAENKQKENHWLGLLSKLTLHEIGNEPRPEFQTYTDDELLAMDKETLKNEIESLNAKIQNANPNLNVLLEYRRCEEEYTSRVKDLEEVTSIRDECKRQYDELRKLRLEEFMHGFNLISQKLKEMYQMITLGGNAELECCDSLDPFSEGIIFSVMPPKKSWKNISNLSGGEKTLSSLALVFALHHYKPTPLYVMDEIDAALDFRNVSIVANYIKERTKNAQFIIISLRNNMFELADRLVDRMEVDTFESTPHELPHIESQTTPDSLAAYSPEVVEGQNVHSKDSTTNTEKQTKRSGKRRRKTLETEDNQTPAASSSQPCQKKRILPPRKVGTLASVLAEEVAAGQEPPPEPFITGETILMLTSDDDILKTCEVVEDNDINFDEEMTVSIAIDNDKKDIIVPSFKLWDEDVGSGLRSKAQEVEYERYQQQLAVEKLRNTDSKNLIPIAALRSNNSTSDASKLETVHKKLLKEAEDQLARYDSLGLGGKKRKADAIINTSSNIVSNIVGESKIIEEPENKKARLRVPRCTSNTNPDEALTSCPKDETSTRITRSRKKKEEKPTDEIINIKSTETVVKTNYKKVSTKVKPQVKSKGKKGSKTVASSSSKAARSSTSSYIQQLETFIKPNTAMPTGSRKSTRSALAFGYKVPIKPLVKKEFSLPVSIFGEMINERENLRLQEYQQQIDAEELKKL</sequence>
<dbReference type="EMBL" id="CAJVQC010001974">
    <property type="protein sequence ID" value="CAG8503630.1"/>
    <property type="molecule type" value="Genomic_DNA"/>
</dbReference>
<accession>A0ACA9L3B7</accession>
<comment type="caution">
    <text evidence="1">The sequence shown here is derived from an EMBL/GenBank/DDBJ whole genome shotgun (WGS) entry which is preliminary data.</text>
</comment>
<dbReference type="Proteomes" id="UP000789920">
    <property type="component" value="Unassembled WGS sequence"/>
</dbReference>